<protein>
    <submittedName>
        <fullName evidence="1">Uncharacterized protein</fullName>
    </submittedName>
</protein>
<dbReference type="EMBL" id="FRAC01000019">
    <property type="protein sequence ID" value="SHK90638.1"/>
    <property type="molecule type" value="Genomic_DNA"/>
</dbReference>
<accession>A0A1M6WAE5</accession>
<evidence type="ECO:0000313" key="2">
    <source>
        <dbReference type="Proteomes" id="UP000184386"/>
    </source>
</evidence>
<sequence>MTEKDINLDIEGLGIIMFSDFATENIKLGEDYLTDNYWKPDDVAKHIREGSIVGFCTSSPGTYIMKFRKGYPSNQDISSSEFTLRLGIEVRDGRICIDDLYSLMEWENNSENFIAIENGYYHITLIGNKPSSNIIGDNQVIFCYLAKLDEMPTLNHLGVPRYC</sequence>
<dbReference type="Proteomes" id="UP000184386">
    <property type="component" value="Unassembled WGS sequence"/>
</dbReference>
<dbReference type="OrthoDB" id="2047475at2"/>
<proteinExistence type="predicted"/>
<dbReference type="AlphaFoldDB" id="A0A1M6WAE5"/>
<evidence type="ECO:0000313" key="1">
    <source>
        <dbReference type="EMBL" id="SHK90638.1"/>
    </source>
</evidence>
<gene>
    <name evidence="1" type="ORF">SAMN02745136_03641</name>
</gene>
<reference evidence="1 2" key="1">
    <citation type="submission" date="2016-11" db="EMBL/GenBank/DDBJ databases">
        <authorList>
            <person name="Jaros S."/>
            <person name="Januszkiewicz K."/>
            <person name="Wedrychowicz H."/>
        </authorList>
    </citation>
    <scope>NUCLEOTIDE SEQUENCE [LARGE SCALE GENOMIC DNA]</scope>
    <source>
        <strain evidence="1 2">DSM 15929</strain>
    </source>
</reference>
<organism evidence="1 2">
    <name type="scientific">Anaerocolumna jejuensis DSM 15929</name>
    <dbReference type="NCBI Taxonomy" id="1121322"/>
    <lineage>
        <taxon>Bacteria</taxon>
        <taxon>Bacillati</taxon>
        <taxon>Bacillota</taxon>
        <taxon>Clostridia</taxon>
        <taxon>Lachnospirales</taxon>
        <taxon>Lachnospiraceae</taxon>
        <taxon>Anaerocolumna</taxon>
    </lineage>
</organism>
<name>A0A1M6WAE5_9FIRM</name>
<keyword evidence="2" id="KW-1185">Reference proteome</keyword>
<dbReference type="RefSeq" id="WP_073278267.1">
    <property type="nucleotide sequence ID" value="NZ_FRAC01000019.1"/>
</dbReference>